<feature type="transmembrane region" description="Helical" evidence="2">
    <location>
        <begin position="46"/>
        <end position="67"/>
    </location>
</feature>
<evidence type="ECO:0000256" key="2">
    <source>
        <dbReference type="SAM" id="Phobius"/>
    </source>
</evidence>
<name>A0A7X0V8W3_9ACTN</name>
<dbReference type="RefSeq" id="WP_185251367.1">
    <property type="nucleotide sequence ID" value="NZ_JACKXE010000001.1"/>
</dbReference>
<keyword evidence="2" id="KW-1133">Transmembrane helix</keyword>
<sequence length="92" mass="9880">MSGPARCGVYAGVLVVLVVVLDPRTWGASYDTHGDEIGIVHGAQAGWSLVMALSVLAAIVVTTESILRSRSDRRPGGRDERDAELPARSWYD</sequence>
<accession>A0A7X0V8W3</accession>
<comment type="caution">
    <text evidence="3">The sequence shown here is derived from an EMBL/GenBank/DDBJ whole genome shotgun (WGS) entry which is preliminary data.</text>
</comment>
<feature type="transmembrane region" description="Helical" evidence="2">
    <location>
        <begin position="7"/>
        <end position="26"/>
    </location>
</feature>
<organism evidence="3 4">
    <name type="scientific">Nocardioides luti</name>
    <dbReference type="NCBI Taxonomy" id="2761101"/>
    <lineage>
        <taxon>Bacteria</taxon>
        <taxon>Bacillati</taxon>
        <taxon>Actinomycetota</taxon>
        <taxon>Actinomycetes</taxon>
        <taxon>Propionibacteriales</taxon>
        <taxon>Nocardioidaceae</taxon>
        <taxon>Nocardioides</taxon>
    </lineage>
</organism>
<evidence type="ECO:0000256" key="1">
    <source>
        <dbReference type="SAM" id="MobiDB-lite"/>
    </source>
</evidence>
<reference evidence="3 4" key="1">
    <citation type="submission" date="2020-08" db="EMBL/GenBank/DDBJ databases">
        <authorList>
            <person name="Seo M.-J."/>
        </authorList>
    </citation>
    <scope>NUCLEOTIDE SEQUENCE [LARGE SCALE GENOMIC DNA]</scope>
    <source>
        <strain evidence="3 4">KIGAM211</strain>
    </source>
</reference>
<dbReference type="EMBL" id="JACKXE010000001">
    <property type="protein sequence ID" value="MBB6626054.1"/>
    <property type="molecule type" value="Genomic_DNA"/>
</dbReference>
<feature type="region of interest" description="Disordered" evidence="1">
    <location>
        <begin position="68"/>
        <end position="92"/>
    </location>
</feature>
<evidence type="ECO:0000313" key="3">
    <source>
        <dbReference type="EMBL" id="MBB6626054.1"/>
    </source>
</evidence>
<dbReference type="AlphaFoldDB" id="A0A7X0V8W3"/>
<protein>
    <submittedName>
        <fullName evidence="3">Uncharacterized protein</fullName>
    </submittedName>
</protein>
<keyword evidence="2" id="KW-0472">Membrane</keyword>
<gene>
    <name evidence="3" type="ORF">H5V45_01855</name>
</gene>
<dbReference type="Proteomes" id="UP000523955">
    <property type="component" value="Unassembled WGS sequence"/>
</dbReference>
<keyword evidence="2" id="KW-0812">Transmembrane</keyword>
<evidence type="ECO:0000313" key="4">
    <source>
        <dbReference type="Proteomes" id="UP000523955"/>
    </source>
</evidence>
<proteinExistence type="predicted"/>
<keyword evidence="4" id="KW-1185">Reference proteome</keyword>